<protein>
    <submittedName>
        <fullName evidence="3">Uncharacterized protein</fullName>
    </submittedName>
</protein>
<sequence>MKTGFLLLCIHALLIEVVYTASVKAPLDVISLDDITPQERQHLEYLNKLSDQREKRSSHGFLSAVGSGIKLLGQSSAASSSHGYYDEHPPEPEPHDGKSFDFWGLKKSVLNTLLQAAKAVKGAAIALTGKLIKGSGYLVSAKGKLISAKGEAVSELGKKIASSAVLSPPVHYHHTGYSDHHHEEYHSAYGPSGGHDIEVAPSAPAVHYSHPPHSPSKYTNFEDAKPHETLHGLPSGILILKKIPRHIDAQESVKIPDFQPLRPKEPEKTQSSPMFSSLLTNIYTSSSHVQPQTSETTHAELHSKVPPPKTFEGNTKEDFSSIKPVVEVQTINNKPYTIHSLQQEYNTFPNALIDIPQNGFSDFSTHPGFYINNLANSDPNLNSLTSFPTEFSSGDLHPPNFNTELQLLQDPRSLKHLHPPNFNTELQLLQDPRSLKHTLSNYHPTISTSQEIKFKPPSALPSLITHKHEKRTPSKPHPFRIKNPTSYDLIKSLSFQLGPHGPIKI</sequence>
<dbReference type="EMBL" id="JASPKY010000539">
    <property type="protein sequence ID" value="KAK9693544.1"/>
    <property type="molecule type" value="Genomic_DNA"/>
</dbReference>
<comment type="caution">
    <text evidence="3">The sequence shown here is derived from an EMBL/GenBank/DDBJ whole genome shotgun (WGS) entry which is preliminary data.</text>
</comment>
<evidence type="ECO:0000256" key="2">
    <source>
        <dbReference type="SAM" id="SignalP"/>
    </source>
</evidence>
<dbReference type="AlphaFoldDB" id="A0AAW1IV14"/>
<feature type="chain" id="PRO_5043486344" evidence="2">
    <location>
        <begin position="21"/>
        <end position="505"/>
    </location>
</feature>
<name>A0AAW1IV14_POPJA</name>
<proteinExistence type="predicted"/>
<accession>A0AAW1IV14</accession>
<evidence type="ECO:0000256" key="1">
    <source>
        <dbReference type="SAM" id="MobiDB-lite"/>
    </source>
</evidence>
<organism evidence="3 4">
    <name type="scientific">Popillia japonica</name>
    <name type="common">Japanese beetle</name>
    <dbReference type="NCBI Taxonomy" id="7064"/>
    <lineage>
        <taxon>Eukaryota</taxon>
        <taxon>Metazoa</taxon>
        <taxon>Ecdysozoa</taxon>
        <taxon>Arthropoda</taxon>
        <taxon>Hexapoda</taxon>
        <taxon>Insecta</taxon>
        <taxon>Pterygota</taxon>
        <taxon>Neoptera</taxon>
        <taxon>Endopterygota</taxon>
        <taxon>Coleoptera</taxon>
        <taxon>Polyphaga</taxon>
        <taxon>Scarabaeiformia</taxon>
        <taxon>Scarabaeidae</taxon>
        <taxon>Rutelinae</taxon>
        <taxon>Popillia</taxon>
    </lineage>
</organism>
<feature type="region of interest" description="Disordered" evidence="1">
    <location>
        <begin position="294"/>
        <end position="316"/>
    </location>
</feature>
<keyword evidence="4" id="KW-1185">Reference proteome</keyword>
<feature type="signal peptide" evidence="2">
    <location>
        <begin position="1"/>
        <end position="20"/>
    </location>
</feature>
<dbReference type="Proteomes" id="UP001458880">
    <property type="component" value="Unassembled WGS sequence"/>
</dbReference>
<gene>
    <name evidence="3" type="ORF">QE152_g34124</name>
</gene>
<keyword evidence="2" id="KW-0732">Signal</keyword>
<evidence type="ECO:0000313" key="4">
    <source>
        <dbReference type="Proteomes" id="UP001458880"/>
    </source>
</evidence>
<evidence type="ECO:0000313" key="3">
    <source>
        <dbReference type="EMBL" id="KAK9693544.1"/>
    </source>
</evidence>
<reference evidence="3 4" key="1">
    <citation type="journal article" date="2024" name="BMC Genomics">
        <title>De novo assembly and annotation of Popillia japonica's genome with initial clues to its potential as an invasive pest.</title>
        <authorList>
            <person name="Cucini C."/>
            <person name="Boschi S."/>
            <person name="Funari R."/>
            <person name="Cardaioli E."/>
            <person name="Iannotti N."/>
            <person name="Marturano G."/>
            <person name="Paoli F."/>
            <person name="Bruttini M."/>
            <person name="Carapelli A."/>
            <person name="Frati F."/>
            <person name="Nardi F."/>
        </authorList>
    </citation>
    <scope>NUCLEOTIDE SEQUENCE [LARGE SCALE GENOMIC DNA]</scope>
    <source>
        <strain evidence="3">DMR45628</strain>
    </source>
</reference>